<evidence type="ECO:0008006" key="4">
    <source>
        <dbReference type="Google" id="ProtNLM"/>
    </source>
</evidence>
<dbReference type="Proteomes" id="UP000595448">
    <property type="component" value="Chromosome"/>
</dbReference>
<evidence type="ECO:0000313" key="3">
    <source>
        <dbReference type="Proteomes" id="UP000595448"/>
    </source>
</evidence>
<feature type="region of interest" description="Disordered" evidence="1">
    <location>
        <begin position="1"/>
        <end position="25"/>
    </location>
</feature>
<dbReference type="EMBL" id="CP067977">
    <property type="protein sequence ID" value="QQQ19555.1"/>
    <property type="molecule type" value="Genomic_DNA"/>
</dbReference>
<evidence type="ECO:0000313" key="2">
    <source>
        <dbReference type="EMBL" id="QQQ19555.1"/>
    </source>
</evidence>
<gene>
    <name evidence="2" type="ORF">JIP62_05540</name>
</gene>
<sequence>MPSNDVYQAHGRSPGSPARRAEAVTPSDTVDLTTYAKALYLGVGGDLTLIPAGSTAAVTLKNHAGGYVPVQARRVLATGTTAQHIVALSE</sequence>
<evidence type="ECO:0000256" key="1">
    <source>
        <dbReference type="SAM" id="MobiDB-lite"/>
    </source>
</evidence>
<accession>A0ABX7BQ25</accession>
<keyword evidence="3" id="KW-1185">Reference proteome</keyword>
<proteinExistence type="predicted"/>
<organism evidence="2 3">
    <name type="scientific">Brevundimonas vitisensis</name>
    <dbReference type="NCBI Taxonomy" id="2800818"/>
    <lineage>
        <taxon>Bacteria</taxon>
        <taxon>Pseudomonadati</taxon>
        <taxon>Pseudomonadota</taxon>
        <taxon>Alphaproteobacteria</taxon>
        <taxon>Caulobacterales</taxon>
        <taxon>Caulobacteraceae</taxon>
        <taxon>Brevundimonas</taxon>
    </lineage>
</organism>
<reference evidence="2 3" key="1">
    <citation type="submission" date="2021-01" db="EMBL/GenBank/DDBJ databases">
        <title>Brevundimonas vitis sp. nov., an bacterium isolated from grape (Vitis vinifera).</title>
        <authorList>
            <person name="Jiang L."/>
            <person name="Lee J."/>
        </authorList>
    </citation>
    <scope>NUCLEOTIDE SEQUENCE [LARGE SCALE GENOMIC DNA]</scope>
    <source>
        <strain evidence="2 3">GRTSA-9</strain>
    </source>
</reference>
<dbReference type="RefSeq" id="WP_201103906.1">
    <property type="nucleotide sequence ID" value="NZ_CP067977.1"/>
</dbReference>
<name>A0ABX7BQ25_9CAUL</name>
<protein>
    <recommendedName>
        <fullName evidence="4">Flagella basal body P-ring formation protein FlgA C-terminal domain-containing protein</fullName>
    </recommendedName>
</protein>